<dbReference type="InterPro" id="IPR008676">
    <property type="entry name" value="MRG"/>
</dbReference>
<proteinExistence type="predicted"/>
<dbReference type="InterPro" id="IPR053820">
    <property type="entry name" value="MSL3_chromo-like"/>
</dbReference>
<evidence type="ECO:0000256" key="4">
    <source>
        <dbReference type="ARBA" id="ARBA00023163"/>
    </source>
</evidence>
<keyword evidence="2" id="KW-0156">Chromatin regulator</keyword>
<keyword evidence="8" id="KW-0808">Transferase</keyword>
<dbReference type="PROSITE" id="PS51640">
    <property type="entry name" value="MRG"/>
    <property type="match status" value="1"/>
</dbReference>
<dbReference type="InterPro" id="IPR000953">
    <property type="entry name" value="Chromo/chromo_shadow_dom"/>
</dbReference>
<dbReference type="InterPro" id="IPR038217">
    <property type="entry name" value="MRG_C_sf"/>
</dbReference>
<name>A0A151ZH80_TIELA</name>
<dbReference type="OMA" id="GLQTYFD"/>
<dbReference type="PANTHER" id="PTHR10880">
    <property type="entry name" value="MORTALITY FACTOR 4-LIKE PROTEIN"/>
    <property type="match status" value="1"/>
</dbReference>
<dbReference type="PANTHER" id="PTHR10880:SF15">
    <property type="entry name" value="MSL COMPLEX SUBUNIT 3"/>
    <property type="match status" value="1"/>
</dbReference>
<dbReference type="GO" id="GO:0005634">
    <property type="term" value="C:nucleus"/>
    <property type="evidence" value="ECO:0007669"/>
    <property type="project" value="UniProtKB-SubCell"/>
</dbReference>
<gene>
    <name evidence="8" type="ORF">DLAC_05921</name>
</gene>
<dbReference type="InParanoid" id="A0A151ZH80"/>
<evidence type="ECO:0000256" key="6">
    <source>
        <dbReference type="SAM" id="MobiDB-lite"/>
    </source>
</evidence>
<dbReference type="InterPro" id="IPR026541">
    <property type="entry name" value="MRG_dom"/>
</dbReference>
<evidence type="ECO:0000313" key="8">
    <source>
        <dbReference type="EMBL" id="KYQ93265.1"/>
    </source>
</evidence>
<dbReference type="AlphaFoldDB" id="A0A151ZH80"/>
<protein>
    <submittedName>
        <fullName evidence="8">NuA4 histone H4 acetyltransferase complex subunit</fullName>
    </submittedName>
</protein>
<dbReference type="SMART" id="SM00298">
    <property type="entry name" value="CHROMO"/>
    <property type="match status" value="1"/>
</dbReference>
<sequence length="310" mass="35706">MQEISSNTSTSNTTTIINSPSETFSENEKVLAKFKNNLYEAKILKMEMRGSKTDSKKKQYFFIHYNGWNEKWDEWVDASKIFKINETNRELQSKLSTNSRGRKGPVGKLVEDGTLSDSEDDVENENGGSGNLKKRKHEVLSENTTVNTVEFTLPLNLKSVLVENWSLIVNDKMLVKLPKSPTISEIFKGYITSRQKDKDIDEVTEGLKSYFNKALGPILLYKFERLQYKDILKTYPKTPMSDIYGGEHLLRLFVKLPLLLSTLNMEDKTISIIKKSFEDILKYIEENEITIFIKDYITPSNAYVKSFTDK</sequence>
<evidence type="ECO:0000256" key="3">
    <source>
        <dbReference type="ARBA" id="ARBA00023015"/>
    </source>
</evidence>
<dbReference type="GO" id="GO:0006325">
    <property type="term" value="P:chromatin organization"/>
    <property type="evidence" value="ECO:0007669"/>
    <property type="project" value="UniProtKB-KW"/>
</dbReference>
<dbReference type="GO" id="GO:0016740">
    <property type="term" value="F:transferase activity"/>
    <property type="evidence" value="ECO:0007669"/>
    <property type="project" value="UniProtKB-KW"/>
</dbReference>
<dbReference type="Pfam" id="PF22732">
    <property type="entry name" value="MSL3_chromo-like"/>
    <property type="match status" value="1"/>
</dbReference>
<comment type="subcellular location">
    <subcellularLocation>
        <location evidence="1">Nucleus</location>
    </subcellularLocation>
</comment>
<dbReference type="FunCoup" id="A0A151ZH80">
    <property type="interactions" value="245"/>
</dbReference>
<dbReference type="Gene3D" id="1.10.274.30">
    <property type="entry name" value="MRG domain"/>
    <property type="match status" value="1"/>
</dbReference>
<reference evidence="8 9" key="1">
    <citation type="submission" date="2015-12" db="EMBL/GenBank/DDBJ databases">
        <title>Dictyostelia acquired genes for synthesis and detection of signals that induce cell-type specialization by lateral gene transfer from prokaryotes.</title>
        <authorList>
            <person name="Gloeckner G."/>
            <person name="Schaap P."/>
        </authorList>
    </citation>
    <scope>NUCLEOTIDE SEQUENCE [LARGE SCALE GENOMIC DNA]</scope>
    <source>
        <strain evidence="8 9">TK</strain>
    </source>
</reference>
<organism evidence="8 9">
    <name type="scientific">Tieghemostelium lacteum</name>
    <name type="common">Slime mold</name>
    <name type="synonym">Dictyostelium lacteum</name>
    <dbReference type="NCBI Taxonomy" id="361077"/>
    <lineage>
        <taxon>Eukaryota</taxon>
        <taxon>Amoebozoa</taxon>
        <taxon>Evosea</taxon>
        <taxon>Eumycetozoa</taxon>
        <taxon>Dictyostelia</taxon>
        <taxon>Dictyosteliales</taxon>
        <taxon>Raperosteliaceae</taxon>
        <taxon>Tieghemostelium</taxon>
    </lineage>
</organism>
<comment type="caution">
    <text evidence="8">The sequence shown here is derived from an EMBL/GenBank/DDBJ whole genome shotgun (WGS) entry which is preliminary data.</text>
</comment>
<evidence type="ECO:0000259" key="7">
    <source>
        <dbReference type="SMART" id="SM00298"/>
    </source>
</evidence>
<evidence type="ECO:0000256" key="1">
    <source>
        <dbReference type="ARBA" id="ARBA00004123"/>
    </source>
</evidence>
<dbReference type="PIRSF" id="PIRSF038133">
    <property type="entry name" value="HAT_Nua4_EAF3/MRG15"/>
    <property type="match status" value="1"/>
</dbReference>
<dbReference type="SUPFAM" id="SSF54160">
    <property type="entry name" value="Chromo domain-like"/>
    <property type="match status" value="1"/>
</dbReference>
<keyword evidence="4" id="KW-0804">Transcription</keyword>
<keyword evidence="5" id="KW-0539">Nucleus</keyword>
<dbReference type="STRING" id="361077.A0A151ZH80"/>
<dbReference type="EMBL" id="LODT01000028">
    <property type="protein sequence ID" value="KYQ93265.1"/>
    <property type="molecule type" value="Genomic_DNA"/>
</dbReference>
<keyword evidence="3" id="KW-0805">Transcription regulation</keyword>
<dbReference type="Proteomes" id="UP000076078">
    <property type="component" value="Unassembled WGS sequence"/>
</dbReference>
<dbReference type="GO" id="GO:0035267">
    <property type="term" value="C:NuA4 histone acetyltransferase complex"/>
    <property type="evidence" value="ECO:0007669"/>
    <property type="project" value="TreeGrafter"/>
</dbReference>
<dbReference type="GO" id="GO:0006355">
    <property type="term" value="P:regulation of DNA-templated transcription"/>
    <property type="evidence" value="ECO:0007669"/>
    <property type="project" value="InterPro"/>
</dbReference>
<dbReference type="InterPro" id="IPR016197">
    <property type="entry name" value="Chromo-like_dom_sf"/>
</dbReference>
<accession>A0A151ZH80</accession>
<dbReference type="Gene3D" id="2.30.30.140">
    <property type="match status" value="1"/>
</dbReference>
<feature type="region of interest" description="Disordered" evidence="6">
    <location>
        <begin position="93"/>
        <end position="132"/>
    </location>
</feature>
<evidence type="ECO:0000256" key="2">
    <source>
        <dbReference type="ARBA" id="ARBA00022853"/>
    </source>
</evidence>
<feature type="compositionally biased region" description="Low complexity" evidence="6">
    <location>
        <begin position="1"/>
        <end position="19"/>
    </location>
</feature>
<keyword evidence="9" id="KW-1185">Reference proteome</keyword>
<dbReference type="OrthoDB" id="124855at2759"/>
<feature type="domain" description="Chromo" evidence="7">
    <location>
        <begin position="38"/>
        <end position="99"/>
    </location>
</feature>
<evidence type="ECO:0000256" key="5">
    <source>
        <dbReference type="ARBA" id="ARBA00023242"/>
    </source>
</evidence>
<evidence type="ECO:0000313" key="9">
    <source>
        <dbReference type="Proteomes" id="UP000076078"/>
    </source>
</evidence>
<feature type="region of interest" description="Disordered" evidence="6">
    <location>
        <begin position="1"/>
        <end position="22"/>
    </location>
</feature>
<dbReference type="Pfam" id="PF05712">
    <property type="entry name" value="MRG"/>
    <property type="match status" value="1"/>
</dbReference>